<feature type="region of interest" description="Disordered" evidence="1">
    <location>
        <begin position="1"/>
        <end position="62"/>
    </location>
</feature>
<organism evidence="2 3">
    <name type="scientific">Panagrolaimus davidi</name>
    <dbReference type="NCBI Taxonomy" id="227884"/>
    <lineage>
        <taxon>Eukaryota</taxon>
        <taxon>Metazoa</taxon>
        <taxon>Ecdysozoa</taxon>
        <taxon>Nematoda</taxon>
        <taxon>Chromadorea</taxon>
        <taxon>Rhabditida</taxon>
        <taxon>Tylenchina</taxon>
        <taxon>Panagrolaimomorpha</taxon>
        <taxon>Panagrolaimoidea</taxon>
        <taxon>Panagrolaimidae</taxon>
        <taxon>Panagrolaimus</taxon>
    </lineage>
</organism>
<keyword evidence="2" id="KW-1185">Reference proteome</keyword>
<dbReference type="WBParaSite" id="PDA_v2.g15317.t1">
    <property type="protein sequence ID" value="PDA_v2.g15317.t1"/>
    <property type="gene ID" value="PDA_v2.g15317"/>
</dbReference>
<dbReference type="Proteomes" id="UP000887578">
    <property type="component" value="Unplaced"/>
</dbReference>
<evidence type="ECO:0000313" key="3">
    <source>
        <dbReference type="WBParaSite" id="PDA_v2.g15317.t1"/>
    </source>
</evidence>
<feature type="compositionally biased region" description="Polar residues" evidence="1">
    <location>
        <begin position="14"/>
        <end position="42"/>
    </location>
</feature>
<evidence type="ECO:0000313" key="2">
    <source>
        <dbReference type="Proteomes" id="UP000887578"/>
    </source>
</evidence>
<reference evidence="3" key="1">
    <citation type="submission" date="2022-11" db="UniProtKB">
        <authorList>
            <consortium name="WormBaseParasite"/>
        </authorList>
    </citation>
    <scope>IDENTIFICATION</scope>
</reference>
<feature type="compositionally biased region" description="Basic and acidic residues" evidence="1">
    <location>
        <begin position="43"/>
        <end position="62"/>
    </location>
</feature>
<accession>A0A914PB48</accession>
<dbReference type="AlphaFoldDB" id="A0A914PB48"/>
<sequence>MDSESKGGRKYVVDTSQRRPPSWQKAQPQPTERLVSQYTHDSQSYHEHHESQQPSMKEHQKHVETITTVHSSTTAIKGHPNLRVQLTNNDHVHQAVTEAAENKIINARIPHSPMITPPSTPISLEPETDVPAPKIARGIFKNLERSVAEELRREQENNSSSSIFKREQDALEAKKRLAEESLQHPGRKPRGGQILFGGSDAHSYGSQTSEESVVTTSAQKKYSFDQSNSKPKTVTFAPEHQEHLYEVNYYHETSSSSKFIKKTEIIGSDNNKYSSSHE</sequence>
<protein>
    <submittedName>
        <fullName evidence="3">Uncharacterized protein</fullName>
    </submittedName>
</protein>
<evidence type="ECO:0000256" key="1">
    <source>
        <dbReference type="SAM" id="MobiDB-lite"/>
    </source>
</evidence>
<proteinExistence type="predicted"/>
<name>A0A914PB48_9BILA</name>